<keyword evidence="2" id="KW-1003">Cell membrane</keyword>
<dbReference type="GO" id="GO:0006935">
    <property type="term" value="P:chemotaxis"/>
    <property type="evidence" value="ECO:0007669"/>
    <property type="project" value="InterPro"/>
</dbReference>
<dbReference type="GO" id="GO:0007165">
    <property type="term" value="P:signal transduction"/>
    <property type="evidence" value="ECO:0007669"/>
    <property type="project" value="UniProtKB-KW"/>
</dbReference>
<dbReference type="Pfam" id="PF00015">
    <property type="entry name" value="MCPsignal"/>
    <property type="match status" value="1"/>
</dbReference>
<dbReference type="OrthoDB" id="6376221at2"/>
<gene>
    <name evidence="12" type="ORF">SAMN05660443_2929</name>
</gene>
<evidence type="ECO:0000256" key="8">
    <source>
        <dbReference type="PROSITE-ProRule" id="PRU00284"/>
    </source>
</evidence>
<evidence type="ECO:0000256" key="3">
    <source>
        <dbReference type="ARBA" id="ARBA00022692"/>
    </source>
</evidence>
<dbReference type="CDD" id="cd06225">
    <property type="entry name" value="HAMP"/>
    <property type="match status" value="1"/>
</dbReference>
<evidence type="ECO:0000256" key="7">
    <source>
        <dbReference type="ARBA" id="ARBA00029447"/>
    </source>
</evidence>
<dbReference type="InterPro" id="IPR004089">
    <property type="entry name" value="MCPsignal_dom"/>
</dbReference>
<feature type="domain" description="Methyl-accepting transducer" evidence="10">
    <location>
        <begin position="270"/>
        <end position="506"/>
    </location>
</feature>
<evidence type="ECO:0000256" key="5">
    <source>
        <dbReference type="ARBA" id="ARBA00023136"/>
    </source>
</evidence>
<evidence type="ECO:0000256" key="9">
    <source>
        <dbReference type="SAM" id="Phobius"/>
    </source>
</evidence>
<dbReference type="GO" id="GO:0005886">
    <property type="term" value="C:plasma membrane"/>
    <property type="evidence" value="ECO:0007669"/>
    <property type="project" value="UniProtKB-SubCell"/>
</dbReference>
<dbReference type="Gene3D" id="1.10.287.950">
    <property type="entry name" value="Methyl-accepting chemotaxis protein"/>
    <property type="match status" value="1"/>
</dbReference>
<evidence type="ECO:0000313" key="13">
    <source>
        <dbReference type="Proteomes" id="UP000199058"/>
    </source>
</evidence>
<keyword evidence="5 9" id="KW-0472">Membrane</keyword>
<dbReference type="PANTHER" id="PTHR32089">
    <property type="entry name" value="METHYL-ACCEPTING CHEMOTAXIS PROTEIN MCPB"/>
    <property type="match status" value="1"/>
</dbReference>
<evidence type="ECO:0000256" key="2">
    <source>
        <dbReference type="ARBA" id="ARBA00022475"/>
    </source>
</evidence>
<protein>
    <submittedName>
        <fullName evidence="12">Methyl-accepting chemotaxis protein</fullName>
    </submittedName>
</protein>
<dbReference type="SUPFAM" id="SSF58104">
    <property type="entry name" value="Methyl-accepting chemotaxis protein (MCP) signaling domain"/>
    <property type="match status" value="1"/>
</dbReference>
<dbReference type="SMART" id="SM00283">
    <property type="entry name" value="MA"/>
    <property type="match status" value="1"/>
</dbReference>
<evidence type="ECO:0000256" key="1">
    <source>
        <dbReference type="ARBA" id="ARBA00004651"/>
    </source>
</evidence>
<sequence length="542" mass="59240">MLRNLRIQHRIWMINLLAVIGMLIILLVAVNRQYSEMESLKLQEIRHLVDVAEGIVKDYQQRAEAGQLTREEAQAEALDRVSAMIYGEYNDYVWVHDAEMNMLAHPSADLRGRNLANLEDVNGKPFFRMLNEEALETGESIMPYYWNRPGDDVPVPKLSYVRYYPEWDWLVATGVYVDDIDDQFTSSLWQLGSISLGVLVILLGAGALISRSIILPLEKTASAMANISKGDGDLTVRLPEKGKDEVAEVAHHFNSFVGKINELVKEVHSSVGSVASAAEQLSRVSEQGHSTQQQQTQETDLVATAMNEMSTSFVDVAKNATEASGAANEMDIAAQEGSSSVDEATQAINRLADQVRRSTEVIHKLSKDTENIGTVLDVINGVAEQTNLLALNAAIEAARAGDAGRGFAVVADEVRSLASRTQESTQEIHRMITDLQDGTGQAVKVMDTSIKETEATVKAAEKAGTSLNSIATAVERIRDMNHQMATAAEQQAAVAEEINQNITNLVNLCVESSDATGQTQSASSNLTELAEQLQRLVGQFKV</sequence>
<evidence type="ECO:0000256" key="4">
    <source>
        <dbReference type="ARBA" id="ARBA00022989"/>
    </source>
</evidence>
<evidence type="ECO:0000313" key="12">
    <source>
        <dbReference type="EMBL" id="SFC51507.1"/>
    </source>
</evidence>
<dbReference type="Pfam" id="PF00672">
    <property type="entry name" value="HAMP"/>
    <property type="match status" value="1"/>
</dbReference>
<keyword evidence="13" id="KW-1185">Reference proteome</keyword>
<reference evidence="12 13" key="1">
    <citation type="submission" date="2016-10" db="EMBL/GenBank/DDBJ databases">
        <authorList>
            <person name="de Groot N.N."/>
        </authorList>
    </citation>
    <scope>NUCLEOTIDE SEQUENCE [LARGE SCALE GENOMIC DNA]</scope>
    <source>
        <strain evidence="12 13">DSM 18438</strain>
    </source>
</reference>
<dbReference type="Proteomes" id="UP000199058">
    <property type="component" value="Unassembled WGS sequence"/>
</dbReference>
<feature type="domain" description="HAMP" evidence="11">
    <location>
        <begin position="211"/>
        <end position="265"/>
    </location>
</feature>
<dbReference type="GO" id="GO:0004888">
    <property type="term" value="F:transmembrane signaling receptor activity"/>
    <property type="evidence" value="ECO:0007669"/>
    <property type="project" value="InterPro"/>
</dbReference>
<evidence type="ECO:0000259" key="11">
    <source>
        <dbReference type="PROSITE" id="PS50885"/>
    </source>
</evidence>
<dbReference type="SMART" id="SM00304">
    <property type="entry name" value="HAMP"/>
    <property type="match status" value="1"/>
</dbReference>
<dbReference type="Pfam" id="PF17200">
    <property type="entry name" value="sCache_2"/>
    <property type="match status" value="1"/>
</dbReference>
<accession>A0A1I1JSA2</accession>
<dbReference type="Gene3D" id="3.30.450.20">
    <property type="entry name" value="PAS domain"/>
    <property type="match status" value="1"/>
</dbReference>
<dbReference type="STRING" id="1122252.SAMN05660443_2929"/>
<dbReference type="AlphaFoldDB" id="A0A1I1JSA2"/>
<dbReference type="InterPro" id="IPR033480">
    <property type="entry name" value="sCache_2"/>
</dbReference>
<keyword evidence="4 9" id="KW-1133">Transmembrane helix</keyword>
<dbReference type="SMART" id="SM01049">
    <property type="entry name" value="Cache_2"/>
    <property type="match status" value="1"/>
</dbReference>
<keyword evidence="3 9" id="KW-0812">Transmembrane</keyword>
<evidence type="ECO:0000259" key="10">
    <source>
        <dbReference type="PROSITE" id="PS50111"/>
    </source>
</evidence>
<dbReference type="PRINTS" id="PR00260">
    <property type="entry name" value="CHEMTRNSDUCR"/>
</dbReference>
<keyword evidence="6 8" id="KW-0807">Transducer</keyword>
<dbReference type="EMBL" id="FOLH01000009">
    <property type="protein sequence ID" value="SFC51507.1"/>
    <property type="molecule type" value="Genomic_DNA"/>
</dbReference>
<name>A0A1I1JSA2_9GAMM</name>
<dbReference type="RefSeq" id="WP_091965193.1">
    <property type="nucleotide sequence ID" value="NZ_FOLH01000009.1"/>
</dbReference>
<dbReference type="CDD" id="cd11386">
    <property type="entry name" value="MCP_signal"/>
    <property type="match status" value="1"/>
</dbReference>
<dbReference type="FunFam" id="1.10.287.950:FF:000001">
    <property type="entry name" value="Methyl-accepting chemotaxis sensory transducer"/>
    <property type="match status" value="1"/>
</dbReference>
<organism evidence="12 13">
    <name type="scientific">Marinospirillum celere</name>
    <dbReference type="NCBI Taxonomy" id="1122252"/>
    <lineage>
        <taxon>Bacteria</taxon>
        <taxon>Pseudomonadati</taxon>
        <taxon>Pseudomonadota</taxon>
        <taxon>Gammaproteobacteria</taxon>
        <taxon>Oceanospirillales</taxon>
        <taxon>Oceanospirillaceae</taxon>
        <taxon>Marinospirillum</taxon>
    </lineage>
</organism>
<comment type="subcellular location">
    <subcellularLocation>
        <location evidence="1">Cell membrane</location>
        <topology evidence="1">Multi-pass membrane protein</topology>
    </subcellularLocation>
</comment>
<dbReference type="PROSITE" id="PS50111">
    <property type="entry name" value="CHEMOTAXIS_TRANSDUC_2"/>
    <property type="match status" value="1"/>
</dbReference>
<dbReference type="PANTHER" id="PTHR32089:SF119">
    <property type="entry name" value="METHYL-ACCEPTING CHEMOTAXIS PROTEIN CTPL"/>
    <property type="match status" value="1"/>
</dbReference>
<proteinExistence type="inferred from homology"/>
<dbReference type="InterPro" id="IPR004090">
    <property type="entry name" value="Chemotax_Me-accpt_rcpt"/>
</dbReference>
<feature type="transmembrane region" description="Helical" evidence="9">
    <location>
        <begin position="12"/>
        <end position="30"/>
    </location>
</feature>
<evidence type="ECO:0000256" key="6">
    <source>
        <dbReference type="ARBA" id="ARBA00023224"/>
    </source>
</evidence>
<dbReference type="PROSITE" id="PS50885">
    <property type="entry name" value="HAMP"/>
    <property type="match status" value="1"/>
</dbReference>
<dbReference type="InterPro" id="IPR003660">
    <property type="entry name" value="HAMP_dom"/>
</dbReference>
<comment type="similarity">
    <text evidence="7">Belongs to the methyl-accepting chemotaxis (MCP) protein family.</text>
</comment>